<gene>
    <name evidence="4" type="ORF">EHQ83_05250</name>
</gene>
<dbReference type="SUPFAM" id="SSF48403">
    <property type="entry name" value="Ankyrin repeat"/>
    <property type="match status" value="1"/>
</dbReference>
<proteinExistence type="predicted"/>
<dbReference type="PRINTS" id="PR01415">
    <property type="entry name" value="ANKYRIN"/>
</dbReference>
<feature type="repeat" description="ANK" evidence="3">
    <location>
        <begin position="70"/>
        <end position="102"/>
    </location>
</feature>
<evidence type="ECO:0000313" key="5">
    <source>
        <dbReference type="Proteomes" id="UP000297613"/>
    </source>
</evidence>
<dbReference type="EMBL" id="RQGM01000020">
    <property type="protein sequence ID" value="TGL86969.1"/>
    <property type="molecule type" value="Genomic_DNA"/>
</dbReference>
<keyword evidence="2 3" id="KW-0040">ANK repeat</keyword>
<keyword evidence="1" id="KW-0677">Repeat</keyword>
<dbReference type="AlphaFoldDB" id="A0A6N4QQT6"/>
<name>A0A6N4QQT6_9LEPT</name>
<sequence length="188" mass="20690">MKSSVQNQSVESLGSHVSPEALSEFSQAWLAYKNGMRAPNPCFDFARNGDVDGLARNLRFESQIDEADSKGYTLLMLAAYNGREEATRFLISKGADVNSTDAAGNSILMGAAFKGHTEIVRLLLEAGADKNYRNPKGQTALQFANLFGRTEVSKLLSEFSTNGRLVFFGTFLKSWILYLFQTIQGAKQ</sequence>
<protein>
    <submittedName>
        <fullName evidence="4">Ankyrin repeat domain-containing protein</fullName>
    </submittedName>
</protein>
<dbReference type="PANTHER" id="PTHR24166:SF48">
    <property type="entry name" value="PROTEIN VAPYRIN"/>
    <property type="match status" value="1"/>
</dbReference>
<dbReference type="InterPro" id="IPR050889">
    <property type="entry name" value="Dendritic_Spine_Reg/Scaffold"/>
</dbReference>
<dbReference type="InterPro" id="IPR036770">
    <property type="entry name" value="Ankyrin_rpt-contain_sf"/>
</dbReference>
<feature type="repeat" description="ANK" evidence="3">
    <location>
        <begin position="103"/>
        <end position="135"/>
    </location>
</feature>
<reference evidence="4 5" key="1">
    <citation type="journal article" date="2019" name="PLoS Negl. Trop. Dis.">
        <title>Revisiting the worldwide diversity of Leptospira species in the environment.</title>
        <authorList>
            <person name="Vincent A.T."/>
            <person name="Schiettekatte O."/>
            <person name="Bourhy P."/>
            <person name="Veyrier F.J."/>
            <person name="Picardeau M."/>
        </authorList>
    </citation>
    <scope>NUCLEOTIDE SEQUENCE [LARGE SCALE GENOMIC DNA]</scope>
    <source>
        <strain evidence="4 5">201702445</strain>
    </source>
</reference>
<dbReference type="Gene3D" id="1.25.40.20">
    <property type="entry name" value="Ankyrin repeat-containing domain"/>
    <property type="match status" value="1"/>
</dbReference>
<comment type="caution">
    <text evidence="4">The sequence shown here is derived from an EMBL/GenBank/DDBJ whole genome shotgun (WGS) entry which is preliminary data.</text>
</comment>
<dbReference type="PROSITE" id="PS50297">
    <property type="entry name" value="ANK_REP_REGION"/>
    <property type="match status" value="2"/>
</dbReference>
<evidence type="ECO:0000313" key="4">
    <source>
        <dbReference type="EMBL" id="TGL86969.1"/>
    </source>
</evidence>
<dbReference type="SMART" id="SM00248">
    <property type="entry name" value="ANK"/>
    <property type="match status" value="3"/>
</dbReference>
<evidence type="ECO:0000256" key="3">
    <source>
        <dbReference type="PROSITE-ProRule" id="PRU00023"/>
    </source>
</evidence>
<dbReference type="InterPro" id="IPR002110">
    <property type="entry name" value="Ankyrin_rpt"/>
</dbReference>
<organism evidence="4 5">
    <name type="scientific">Leptospira yasudae</name>
    <dbReference type="NCBI Taxonomy" id="2202201"/>
    <lineage>
        <taxon>Bacteria</taxon>
        <taxon>Pseudomonadati</taxon>
        <taxon>Spirochaetota</taxon>
        <taxon>Spirochaetia</taxon>
        <taxon>Leptospirales</taxon>
        <taxon>Leptospiraceae</taxon>
        <taxon>Leptospira</taxon>
    </lineage>
</organism>
<dbReference type="PANTHER" id="PTHR24166">
    <property type="entry name" value="ROLLING PEBBLES, ISOFORM B"/>
    <property type="match status" value="1"/>
</dbReference>
<evidence type="ECO:0000256" key="1">
    <source>
        <dbReference type="ARBA" id="ARBA00022737"/>
    </source>
</evidence>
<dbReference type="RefSeq" id="WP_135571341.1">
    <property type="nucleotide sequence ID" value="NZ_RQGK01000016.1"/>
</dbReference>
<dbReference type="Proteomes" id="UP000297613">
    <property type="component" value="Unassembled WGS sequence"/>
</dbReference>
<evidence type="ECO:0000256" key="2">
    <source>
        <dbReference type="ARBA" id="ARBA00023043"/>
    </source>
</evidence>
<dbReference type="PROSITE" id="PS50088">
    <property type="entry name" value="ANK_REPEAT"/>
    <property type="match status" value="2"/>
</dbReference>
<accession>A0A6N4QQT6</accession>
<dbReference type="Pfam" id="PF12796">
    <property type="entry name" value="Ank_2"/>
    <property type="match status" value="1"/>
</dbReference>